<reference evidence="2 3" key="1">
    <citation type="submission" date="2022-06" db="EMBL/GenBank/DDBJ databases">
        <title>Draft genome sequence of type strain Streptomyces rubrisoli DSM 42083.</title>
        <authorList>
            <person name="Duangmal K."/>
            <person name="Klaysubun C."/>
        </authorList>
    </citation>
    <scope>NUCLEOTIDE SEQUENCE [LARGE SCALE GENOMIC DNA]</scope>
    <source>
        <strain evidence="2 3">DSM 42083</strain>
    </source>
</reference>
<feature type="compositionally biased region" description="Basic and acidic residues" evidence="1">
    <location>
        <begin position="25"/>
        <end position="38"/>
    </location>
</feature>
<organism evidence="2 3">
    <name type="scientific">Streptantibioticus rubrisoli</name>
    <dbReference type="NCBI Taxonomy" id="1387313"/>
    <lineage>
        <taxon>Bacteria</taxon>
        <taxon>Bacillati</taxon>
        <taxon>Actinomycetota</taxon>
        <taxon>Actinomycetes</taxon>
        <taxon>Kitasatosporales</taxon>
        <taxon>Streptomycetaceae</taxon>
        <taxon>Streptantibioticus</taxon>
    </lineage>
</organism>
<name>A0ABT1P7D2_9ACTN</name>
<gene>
    <name evidence="2" type="ORF">NON19_04425</name>
</gene>
<evidence type="ECO:0000256" key="1">
    <source>
        <dbReference type="SAM" id="MobiDB-lite"/>
    </source>
</evidence>
<dbReference type="InterPro" id="IPR029033">
    <property type="entry name" value="His_PPase_superfam"/>
</dbReference>
<protein>
    <submittedName>
        <fullName evidence="2">Histidine phosphatase family protein</fullName>
    </submittedName>
</protein>
<proteinExistence type="predicted"/>
<feature type="region of interest" description="Disordered" evidence="1">
    <location>
        <begin position="18"/>
        <end position="38"/>
    </location>
</feature>
<keyword evidence="3" id="KW-1185">Reference proteome</keyword>
<dbReference type="PANTHER" id="PTHR47623:SF1">
    <property type="entry name" value="OS09G0287300 PROTEIN"/>
    <property type="match status" value="1"/>
</dbReference>
<evidence type="ECO:0000313" key="2">
    <source>
        <dbReference type="EMBL" id="MCQ4041292.1"/>
    </source>
</evidence>
<dbReference type="Gene3D" id="3.40.50.1240">
    <property type="entry name" value="Phosphoglycerate mutase-like"/>
    <property type="match status" value="1"/>
</dbReference>
<dbReference type="Proteomes" id="UP001206206">
    <property type="component" value="Unassembled WGS sequence"/>
</dbReference>
<dbReference type="SMART" id="SM00855">
    <property type="entry name" value="PGAM"/>
    <property type="match status" value="1"/>
</dbReference>
<dbReference type="RefSeq" id="WP_255925253.1">
    <property type="nucleotide sequence ID" value="NZ_JANFNH010000002.1"/>
</dbReference>
<dbReference type="CDD" id="cd07067">
    <property type="entry name" value="HP_PGM_like"/>
    <property type="match status" value="1"/>
</dbReference>
<dbReference type="SUPFAM" id="SSF53254">
    <property type="entry name" value="Phosphoglycerate mutase-like"/>
    <property type="match status" value="1"/>
</dbReference>
<dbReference type="InterPro" id="IPR013078">
    <property type="entry name" value="His_Pase_superF_clade-1"/>
</dbReference>
<evidence type="ECO:0000313" key="3">
    <source>
        <dbReference type="Proteomes" id="UP001206206"/>
    </source>
</evidence>
<dbReference type="PANTHER" id="PTHR47623">
    <property type="entry name" value="OS09G0287300 PROTEIN"/>
    <property type="match status" value="1"/>
</dbReference>
<dbReference type="EMBL" id="JANFNH010000002">
    <property type="protein sequence ID" value="MCQ4041292.1"/>
    <property type="molecule type" value="Genomic_DNA"/>
</dbReference>
<accession>A0ABT1P7D2</accession>
<comment type="caution">
    <text evidence="2">The sequence shown here is derived from an EMBL/GenBank/DDBJ whole genome shotgun (WGS) entry which is preliminary data.</text>
</comment>
<dbReference type="Pfam" id="PF00300">
    <property type="entry name" value="His_Phos_1"/>
    <property type="match status" value="1"/>
</dbReference>
<sequence length="177" mass="19204">MTAPGAKRLYVLRHAKSAWPPGVPDPDRPLAGRGRRDATAAGHWLRAADRPPELVVCSPARRTRQTWELVHAELAADPEVVHDDRLYAAEPAELLRVLRQTPERMRTVLLIAHQPGTRALTLALAADAEGDALRRVAEKFPTSAIAVLDVDGPWSALADGCAVLAEFVVPRGKKQPG</sequence>